<proteinExistence type="inferred from homology"/>
<evidence type="ECO:0000313" key="6">
    <source>
        <dbReference type="Proteomes" id="UP000051213"/>
    </source>
</evidence>
<comment type="similarity">
    <text evidence="1">Belongs to the beta-class carbonic anhydrase family.</text>
</comment>
<evidence type="ECO:0000313" key="5">
    <source>
        <dbReference type="EMBL" id="KRO91751.1"/>
    </source>
</evidence>
<dbReference type="GO" id="GO:0004089">
    <property type="term" value="F:carbonate dehydratase activity"/>
    <property type="evidence" value="ECO:0007669"/>
    <property type="project" value="InterPro"/>
</dbReference>
<comment type="cofactor">
    <cofactor evidence="4">
        <name>Zn(2+)</name>
        <dbReference type="ChEBI" id="CHEBI:29105"/>
    </cofactor>
    <text evidence="4">Binds 1 zinc ion per subunit.</text>
</comment>
<evidence type="ECO:0000256" key="3">
    <source>
        <dbReference type="ARBA" id="ARBA00022833"/>
    </source>
</evidence>
<comment type="caution">
    <text evidence="5">The sequence shown here is derived from an EMBL/GenBank/DDBJ whole genome shotgun (WGS) entry which is preliminary data.</text>
</comment>
<dbReference type="Pfam" id="PF00484">
    <property type="entry name" value="Pro_CA"/>
    <property type="match status" value="1"/>
</dbReference>
<keyword evidence="3 4" id="KW-0862">Zinc</keyword>
<evidence type="ECO:0000256" key="2">
    <source>
        <dbReference type="ARBA" id="ARBA00022723"/>
    </source>
</evidence>
<evidence type="ECO:0000256" key="1">
    <source>
        <dbReference type="ARBA" id="ARBA00006217"/>
    </source>
</evidence>
<dbReference type="CDD" id="cd03379">
    <property type="entry name" value="beta_CA_cladeD"/>
    <property type="match status" value="1"/>
</dbReference>
<dbReference type="SMART" id="SM00947">
    <property type="entry name" value="Pro_CA"/>
    <property type="match status" value="1"/>
</dbReference>
<dbReference type="GO" id="GO:0008270">
    <property type="term" value="F:zinc ion binding"/>
    <property type="evidence" value="ECO:0007669"/>
    <property type="project" value="InterPro"/>
</dbReference>
<dbReference type="AlphaFoldDB" id="A0A0R2TX64"/>
<feature type="binding site" evidence="4">
    <location>
        <position position="45"/>
    </location>
    <ligand>
        <name>Zn(2+)</name>
        <dbReference type="ChEBI" id="CHEBI:29105"/>
    </ligand>
</feature>
<protein>
    <submittedName>
        <fullName evidence="5">Carbonic anhydrase</fullName>
    </submittedName>
</protein>
<accession>A0A0R2TX64</accession>
<dbReference type="PANTHER" id="PTHR43175">
    <property type="entry name" value="CARBONIC ANHYDRASE"/>
    <property type="match status" value="1"/>
</dbReference>
<dbReference type="PANTHER" id="PTHR43175:SF3">
    <property type="entry name" value="CARBON DISULFIDE HYDROLASE"/>
    <property type="match status" value="1"/>
</dbReference>
<dbReference type="InterPro" id="IPR001765">
    <property type="entry name" value="Carbonic_anhydrase"/>
</dbReference>
<dbReference type="EMBL" id="LICA01000433">
    <property type="protein sequence ID" value="KRO91751.1"/>
    <property type="molecule type" value="Genomic_DNA"/>
</dbReference>
<feature type="binding site" evidence="4">
    <location>
        <position position="96"/>
    </location>
    <ligand>
        <name>Zn(2+)</name>
        <dbReference type="ChEBI" id="CHEBI:29105"/>
    </ligand>
</feature>
<organism evidence="5 6">
    <name type="scientific">SAR92 bacterium BACL26 MAG-121220-bin70</name>
    <dbReference type="NCBI Taxonomy" id="1655626"/>
    <lineage>
        <taxon>Bacteria</taxon>
        <taxon>Pseudomonadati</taxon>
        <taxon>Pseudomonadota</taxon>
        <taxon>Gammaproteobacteria</taxon>
        <taxon>Cellvibrionales</taxon>
        <taxon>Porticoccaceae</taxon>
        <taxon>SAR92 clade</taxon>
    </lineage>
</organism>
<reference evidence="5 6" key="1">
    <citation type="submission" date="2015-10" db="EMBL/GenBank/DDBJ databases">
        <title>Metagenome-Assembled Genomes uncover a global brackish microbiome.</title>
        <authorList>
            <person name="Hugerth L.W."/>
            <person name="Larsson J."/>
            <person name="Alneberg J."/>
            <person name="Lindh M.V."/>
            <person name="Legrand C."/>
            <person name="Pinhassi J."/>
            <person name="Andersson A.F."/>
        </authorList>
    </citation>
    <scope>NUCLEOTIDE SEQUENCE [LARGE SCALE GENOMIC DNA]</scope>
    <source>
        <strain evidence="5">BACL26 MAG-121220-bin70</strain>
    </source>
</reference>
<feature type="binding site" evidence="4">
    <location>
        <position position="99"/>
    </location>
    <ligand>
        <name>Zn(2+)</name>
        <dbReference type="ChEBI" id="CHEBI:29105"/>
    </ligand>
</feature>
<dbReference type="Gene3D" id="3.40.1050.10">
    <property type="entry name" value="Carbonic anhydrase"/>
    <property type="match status" value="1"/>
</dbReference>
<dbReference type="Proteomes" id="UP000051213">
    <property type="component" value="Unassembled WGS sequence"/>
</dbReference>
<evidence type="ECO:0000256" key="4">
    <source>
        <dbReference type="PIRSR" id="PIRSR601765-1"/>
    </source>
</evidence>
<dbReference type="SUPFAM" id="SSF53056">
    <property type="entry name" value="beta-carbonic anhydrase, cab"/>
    <property type="match status" value="1"/>
</dbReference>
<gene>
    <name evidence="5" type="ORF">ABS24_07730</name>
</gene>
<dbReference type="InterPro" id="IPR036874">
    <property type="entry name" value="Carbonic_anhydrase_sf"/>
</dbReference>
<feature type="binding site" evidence="4">
    <location>
        <position position="43"/>
    </location>
    <ligand>
        <name>Zn(2+)</name>
        <dbReference type="ChEBI" id="CHEBI:29105"/>
    </ligand>
</feature>
<keyword evidence="2 4" id="KW-0479">Metal-binding</keyword>
<name>A0A0R2TX64_9GAMM</name>
<sequence length="195" mass="21815">MAENTTKTKNFASITEANTHYTKSFSQSELQPQPTRHIAILTCMDARMDPYKFAGLFDGEAHIIRNAGGRATEDAIRSLIISHKFLGTLDWFVIHHTNCGMTLVTEEQIGQLLENDLETAVLKDGVWVNPERNSTDNTKPGSSLGKSINWHTFTDLKESVLKDMNSIQNHELVPSHINIFGFIFDVKTGKLSPVN</sequence>